<accession>A0A934RA89</accession>
<dbReference type="CDD" id="cd08551">
    <property type="entry name" value="Fe-ADH"/>
    <property type="match status" value="1"/>
</dbReference>
<dbReference type="GO" id="GO:0004022">
    <property type="term" value="F:alcohol dehydrogenase (NAD+) activity"/>
    <property type="evidence" value="ECO:0007669"/>
    <property type="project" value="TreeGrafter"/>
</dbReference>
<name>A0A934RA89_9BACT</name>
<dbReference type="SUPFAM" id="SSF56796">
    <property type="entry name" value="Dehydroquinate synthase-like"/>
    <property type="match status" value="1"/>
</dbReference>
<dbReference type="Pfam" id="PF25137">
    <property type="entry name" value="ADH_Fe_C"/>
    <property type="match status" value="1"/>
</dbReference>
<dbReference type="RefSeq" id="WP_200278075.1">
    <property type="nucleotide sequence ID" value="NZ_JAENII010000004.1"/>
</dbReference>
<dbReference type="InterPro" id="IPR039697">
    <property type="entry name" value="Alcohol_dehydrogenase_Fe"/>
</dbReference>
<feature type="domain" description="Alcohol dehydrogenase iron-type/glycerol dehydrogenase GldA" evidence="3">
    <location>
        <begin position="10"/>
        <end position="177"/>
    </location>
</feature>
<dbReference type="Pfam" id="PF00465">
    <property type="entry name" value="Fe-ADH"/>
    <property type="match status" value="1"/>
</dbReference>
<reference evidence="5" key="1">
    <citation type="submission" date="2021-01" db="EMBL/GenBank/DDBJ databases">
        <title>Modified the classification status of verrucomicrobia.</title>
        <authorList>
            <person name="Feng X."/>
        </authorList>
    </citation>
    <scope>NUCLEOTIDE SEQUENCE</scope>
    <source>
        <strain evidence="5">KCTC 22201</strain>
    </source>
</reference>
<dbReference type="FunFam" id="3.40.50.1970:FF:000003">
    <property type="entry name" value="Alcohol dehydrogenase, iron-containing"/>
    <property type="match status" value="1"/>
</dbReference>
<evidence type="ECO:0000256" key="1">
    <source>
        <dbReference type="ARBA" id="ARBA00007358"/>
    </source>
</evidence>
<dbReference type="AlphaFoldDB" id="A0A934RA89"/>
<keyword evidence="2" id="KW-0560">Oxidoreductase</keyword>
<feature type="domain" description="Fe-containing alcohol dehydrogenase-like C-terminal" evidence="4">
    <location>
        <begin position="191"/>
        <end position="366"/>
    </location>
</feature>
<protein>
    <submittedName>
        <fullName evidence="5">Iron-containing alcohol dehydrogenase</fullName>
    </submittedName>
</protein>
<dbReference type="InterPro" id="IPR001670">
    <property type="entry name" value="ADH_Fe/GldA"/>
</dbReference>
<evidence type="ECO:0000256" key="2">
    <source>
        <dbReference type="ARBA" id="ARBA00023002"/>
    </source>
</evidence>
<comment type="caution">
    <text evidence="5">The sequence shown here is derived from an EMBL/GenBank/DDBJ whole genome shotgun (WGS) entry which is preliminary data.</text>
</comment>
<dbReference type="Proteomes" id="UP000658278">
    <property type="component" value="Unassembled WGS sequence"/>
</dbReference>
<dbReference type="PANTHER" id="PTHR11496">
    <property type="entry name" value="ALCOHOL DEHYDROGENASE"/>
    <property type="match status" value="1"/>
</dbReference>
<evidence type="ECO:0000259" key="3">
    <source>
        <dbReference type="Pfam" id="PF00465"/>
    </source>
</evidence>
<sequence length="370" mass="39465">MTSFDARPSPRLLFGPGRLTELPEAARSLGASNILLVTDPGILEAGHAQRAVDLLEAVGFKVTVYGKAHINPSESDIEACRMFAAEVSPDLIIGFGGGSSMDTAKGCNFLLNNGGRMSDYKGYGHAAKPLLPFIAVPTTAGTGSECQSFAVVSRDGSHEKIACGDPKALARIAILDPELTISQPPAVANLTALDALSHALETAVCTKRNPISSAYSRESFRLIASSISSILDRSATLEERSRMLLGAAMAGSAIENSMLGAAHATANPLTALFDIPHGHAVFLMLPHVIRFNYEEPSAAAIYDDCSKHLGQPLHDWLEPISRVLPALDDRDWRIPELTAAAMPQWTGQFNPRPLSEETITALYHAALTKT</sequence>
<evidence type="ECO:0000259" key="4">
    <source>
        <dbReference type="Pfam" id="PF25137"/>
    </source>
</evidence>
<dbReference type="Gene3D" id="3.40.50.1970">
    <property type="match status" value="1"/>
</dbReference>
<dbReference type="Gene3D" id="1.20.1090.10">
    <property type="entry name" value="Dehydroquinate synthase-like - alpha domain"/>
    <property type="match status" value="1"/>
</dbReference>
<dbReference type="GO" id="GO:0046872">
    <property type="term" value="F:metal ion binding"/>
    <property type="evidence" value="ECO:0007669"/>
    <property type="project" value="InterPro"/>
</dbReference>
<evidence type="ECO:0000313" key="5">
    <source>
        <dbReference type="EMBL" id="MBK1826795.1"/>
    </source>
</evidence>
<dbReference type="EMBL" id="JAENII010000004">
    <property type="protein sequence ID" value="MBK1826795.1"/>
    <property type="molecule type" value="Genomic_DNA"/>
</dbReference>
<dbReference type="PANTHER" id="PTHR11496:SF102">
    <property type="entry name" value="ALCOHOL DEHYDROGENASE 4"/>
    <property type="match status" value="1"/>
</dbReference>
<comment type="similarity">
    <text evidence="1">Belongs to the iron-containing alcohol dehydrogenase family.</text>
</comment>
<keyword evidence="6" id="KW-1185">Reference proteome</keyword>
<evidence type="ECO:0000313" key="6">
    <source>
        <dbReference type="Proteomes" id="UP000658278"/>
    </source>
</evidence>
<organism evidence="5 6">
    <name type="scientific">Haloferula rosea</name>
    <dbReference type="NCBI Taxonomy" id="490093"/>
    <lineage>
        <taxon>Bacteria</taxon>
        <taxon>Pseudomonadati</taxon>
        <taxon>Verrucomicrobiota</taxon>
        <taxon>Verrucomicrobiia</taxon>
        <taxon>Verrucomicrobiales</taxon>
        <taxon>Verrucomicrobiaceae</taxon>
        <taxon>Haloferula</taxon>
    </lineage>
</organism>
<gene>
    <name evidence="5" type="ORF">JIN81_07180</name>
</gene>
<proteinExistence type="inferred from homology"/>
<dbReference type="InterPro" id="IPR056798">
    <property type="entry name" value="ADH_Fe_C"/>
</dbReference>